<evidence type="ECO:0000313" key="13">
    <source>
        <dbReference type="EMBL" id="SMD38819.1"/>
    </source>
</evidence>
<name>A0A1W2GQA0_REIFA</name>
<evidence type="ECO:0000256" key="3">
    <source>
        <dbReference type="ARBA" id="ARBA00022448"/>
    </source>
</evidence>
<evidence type="ECO:0000256" key="5">
    <source>
        <dbReference type="ARBA" id="ARBA00022692"/>
    </source>
</evidence>
<dbReference type="Pfam" id="PF01544">
    <property type="entry name" value="CorA"/>
    <property type="match status" value="1"/>
</dbReference>
<evidence type="ECO:0000256" key="12">
    <source>
        <dbReference type="RuleBase" id="RU362010"/>
    </source>
</evidence>
<dbReference type="InterPro" id="IPR045863">
    <property type="entry name" value="CorA_TM1_TM2"/>
</dbReference>
<evidence type="ECO:0000256" key="1">
    <source>
        <dbReference type="ARBA" id="ARBA00004651"/>
    </source>
</evidence>
<dbReference type="EMBL" id="FWYF01000005">
    <property type="protein sequence ID" value="SMD38819.1"/>
    <property type="molecule type" value="Genomic_DNA"/>
</dbReference>
<keyword evidence="8 12" id="KW-0406">Ion transport</keyword>
<dbReference type="OrthoDB" id="9803416at2"/>
<protein>
    <recommendedName>
        <fullName evidence="12">Magnesium transport protein CorA</fullName>
    </recommendedName>
</protein>
<dbReference type="GO" id="GO:0000287">
    <property type="term" value="F:magnesium ion binding"/>
    <property type="evidence" value="ECO:0007669"/>
    <property type="project" value="TreeGrafter"/>
</dbReference>
<comment type="catalytic activity">
    <reaction evidence="10">
        <text>Mg(2+)(in) = Mg(2+)(out)</text>
        <dbReference type="Rhea" id="RHEA:29827"/>
        <dbReference type="ChEBI" id="CHEBI:18420"/>
    </reaction>
</comment>
<sequence length="324" mass="37681">MLTLIQYNKSTHQKEEKITPQAAFDTIEGTRRISWLDIESHDRNILQEVISLNRFHPLTLEDILIVESLPKFEVFDDYIFFSANMLTVDTNDLIAEEKISIVLKKNVLITFQEGLPGDVFDELRNKIKRSLGIIRANPVDYLFYQVLNAIVSSYSHIAEKLRFEIEELEDQILTDDNYEVMKEVIAIKRKVNLIRRHTIPLLDAVTSMKTEGAQFLRKANQAYLHDLQDQVKNILAFCNTSREMLRDIMDLHHTNQNNEMNRVMKTLTIVSAIFIPMTFIAGIYGMNFHTMPELDWKYGYFGVLGAMGVIGAIIFYILKRKQWL</sequence>
<keyword evidence="3 12" id="KW-0813">Transport</keyword>
<dbReference type="GO" id="GO:0015087">
    <property type="term" value="F:cobalt ion transmembrane transporter activity"/>
    <property type="evidence" value="ECO:0007669"/>
    <property type="project" value="UniProtKB-UniRule"/>
</dbReference>
<keyword evidence="9 12" id="KW-0472">Membrane</keyword>
<dbReference type="GO" id="GO:0050897">
    <property type="term" value="F:cobalt ion binding"/>
    <property type="evidence" value="ECO:0007669"/>
    <property type="project" value="TreeGrafter"/>
</dbReference>
<evidence type="ECO:0000256" key="11">
    <source>
        <dbReference type="ARBA" id="ARBA00045497"/>
    </source>
</evidence>
<keyword evidence="4 12" id="KW-1003">Cell membrane</keyword>
<dbReference type="SUPFAM" id="SSF143865">
    <property type="entry name" value="CorA soluble domain-like"/>
    <property type="match status" value="1"/>
</dbReference>
<evidence type="ECO:0000313" key="14">
    <source>
        <dbReference type="Proteomes" id="UP000192472"/>
    </source>
</evidence>
<proteinExistence type="inferred from homology"/>
<comment type="function">
    <text evidence="11">Mediates influx of magnesium ions. Alternates between open and closed states. Activated by low cytoplasmic Mg(2+) levels. Inactive when cytoplasmic Mg(2+) levels are high.</text>
</comment>
<dbReference type="Gene3D" id="1.20.58.340">
    <property type="entry name" value="Magnesium transport protein CorA, transmembrane region"/>
    <property type="match status" value="2"/>
</dbReference>
<dbReference type="PANTHER" id="PTHR46494:SF1">
    <property type="entry name" value="CORA FAMILY METAL ION TRANSPORTER (EUROFUNG)"/>
    <property type="match status" value="1"/>
</dbReference>
<keyword evidence="5 12" id="KW-0812">Transmembrane</keyword>
<organism evidence="13 14">
    <name type="scientific">Reichenbachiella faecimaris</name>
    <dbReference type="NCBI Taxonomy" id="692418"/>
    <lineage>
        <taxon>Bacteria</taxon>
        <taxon>Pseudomonadati</taxon>
        <taxon>Bacteroidota</taxon>
        <taxon>Cytophagia</taxon>
        <taxon>Cytophagales</taxon>
        <taxon>Reichenbachiellaceae</taxon>
        <taxon>Reichenbachiella</taxon>
    </lineage>
</organism>
<evidence type="ECO:0000256" key="10">
    <source>
        <dbReference type="ARBA" id="ARBA00034269"/>
    </source>
</evidence>
<dbReference type="NCBIfam" id="TIGR00383">
    <property type="entry name" value="corA"/>
    <property type="match status" value="1"/>
</dbReference>
<dbReference type="CDD" id="cd12828">
    <property type="entry name" value="TmCorA-like_1"/>
    <property type="match status" value="1"/>
</dbReference>
<evidence type="ECO:0000256" key="9">
    <source>
        <dbReference type="ARBA" id="ARBA00023136"/>
    </source>
</evidence>
<dbReference type="RefSeq" id="WP_084374516.1">
    <property type="nucleotide sequence ID" value="NZ_FWYF01000005.1"/>
</dbReference>
<comment type="similarity">
    <text evidence="2 12">Belongs to the CorA metal ion transporter (MIT) (TC 1.A.35) family.</text>
</comment>
<dbReference type="GO" id="GO:0015095">
    <property type="term" value="F:magnesium ion transmembrane transporter activity"/>
    <property type="evidence" value="ECO:0007669"/>
    <property type="project" value="UniProtKB-UniRule"/>
</dbReference>
<feature type="transmembrane region" description="Helical" evidence="12">
    <location>
        <begin position="298"/>
        <end position="318"/>
    </location>
</feature>
<feature type="transmembrane region" description="Helical" evidence="12">
    <location>
        <begin position="266"/>
        <end position="286"/>
    </location>
</feature>
<dbReference type="AlphaFoldDB" id="A0A1W2GQA0"/>
<dbReference type="FunFam" id="1.20.58.340:FF:000004">
    <property type="entry name" value="Magnesium transport protein CorA"/>
    <property type="match status" value="1"/>
</dbReference>
<dbReference type="PANTHER" id="PTHR46494">
    <property type="entry name" value="CORA FAMILY METAL ION TRANSPORTER (EUROFUNG)"/>
    <property type="match status" value="1"/>
</dbReference>
<dbReference type="InterPro" id="IPR002523">
    <property type="entry name" value="MgTranspt_CorA/ZnTranspt_ZntB"/>
</dbReference>
<reference evidence="13 14" key="1">
    <citation type="submission" date="2017-04" db="EMBL/GenBank/DDBJ databases">
        <authorList>
            <person name="Afonso C.L."/>
            <person name="Miller P.J."/>
            <person name="Scott M.A."/>
            <person name="Spackman E."/>
            <person name="Goraichik I."/>
            <person name="Dimitrov K.M."/>
            <person name="Suarez D.L."/>
            <person name="Swayne D.E."/>
        </authorList>
    </citation>
    <scope>NUCLEOTIDE SEQUENCE [LARGE SCALE GENOMIC DNA]</scope>
    <source>
        <strain evidence="13 14">DSM 26133</strain>
    </source>
</reference>
<dbReference type="SUPFAM" id="SSF144083">
    <property type="entry name" value="Magnesium transport protein CorA, transmembrane region"/>
    <property type="match status" value="1"/>
</dbReference>
<evidence type="ECO:0000256" key="8">
    <source>
        <dbReference type="ARBA" id="ARBA00023065"/>
    </source>
</evidence>
<evidence type="ECO:0000256" key="7">
    <source>
        <dbReference type="ARBA" id="ARBA00022989"/>
    </source>
</evidence>
<evidence type="ECO:0000256" key="6">
    <source>
        <dbReference type="ARBA" id="ARBA00022842"/>
    </source>
</evidence>
<accession>A0A1W2GQA0</accession>
<evidence type="ECO:0000256" key="4">
    <source>
        <dbReference type="ARBA" id="ARBA00022475"/>
    </source>
</evidence>
<evidence type="ECO:0000256" key="2">
    <source>
        <dbReference type="ARBA" id="ARBA00009765"/>
    </source>
</evidence>
<dbReference type="Proteomes" id="UP000192472">
    <property type="component" value="Unassembled WGS sequence"/>
</dbReference>
<keyword evidence="6 12" id="KW-0460">Magnesium</keyword>
<dbReference type="STRING" id="692418.SAMN04488029_3893"/>
<comment type="subcellular location">
    <subcellularLocation>
        <location evidence="1">Cell membrane</location>
        <topology evidence="1">Multi-pass membrane protein</topology>
    </subcellularLocation>
    <subcellularLocation>
        <location evidence="12">Membrane</location>
        <topology evidence="12">Multi-pass membrane protein</topology>
    </subcellularLocation>
</comment>
<gene>
    <name evidence="12" type="primary">corA</name>
    <name evidence="13" type="ORF">SAMN04488029_3893</name>
</gene>
<dbReference type="Gene3D" id="3.30.460.20">
    <property type="entry name" value="CorA soluble domain-like"/>
    <property type="match status" value="1"/>
</dbReference>
<dbReference type="InterPro" id="IPR045861">
    <property type="entry name" value="CorA_cytoplasmic_dom"/>
</dbReference>
<dbReference type="GO" id="GO:0005886">
    <property type="term" value="C:plasma membrane"/>
    <property type="evidence" value="ECO:0007669"/>
    <property type="project" value="UniProtKB-SubCell"/>
</dbReference>
<dbReference type="InterPro" id="IPR004488">
    <property type="entry name" value="Mg/Co-transport_prot_CorA"/>
</dbReference>
<keyword evidence="7 12" id="KW-1133">Transmembrane helix</keyword>
<keyword evidence="14" id="KW-1185">Reference proteome</keyword>